<feature type="binding site" evidence="9">
    <location>
        <position position="135"/>
    </location>
    <ligand>
        <name>Cu cation</name>
        <dbReference type="ChEBI" id="CHEBI:23378"/>
    </ligand>
</feature>
<comment type="subcellular location">
    <subcellularLocation>
        <location evidence="1">Membrane</location>
    </subcellularLocation>
    <subcellularLocation>
        <location evidence="2">Periplasm</location>
    </subcellularLocation>
</comment>
<dbReference type="InterPro" id="IPR028871">
    <property type="entry name" value="BlueCu_1_BS"/>
</dbReference>
<gene>
    <name evidence="13" type="ORF">GCM10009030_12920</name>
</gene>
<feature type="binding site" evidence="9">
    <location>
        <position position="140"/>
    </location>
    <ligand>
        <name>Cu cation</name>
        <dbReference type="ChEBI" id="CHEBI:23378"/>
    </ligand>
</feature>
<keyword evidence="5" id="KW-0574">Periplasm</keyword>
<dbReference type="EMBL" id="BMOU01000001">
    <property type="protein sequence ID" value="GGN90660.1"/>
    <property type="molecule type" value="Genomic_DNA"/>
</dbReference>
<accession>A0A830GJV4</accession>
<dbReference type="GO" id="GO:0016020">
    <property type="term" value="C:membrane"/>
    <property type="evidence" value="ECO:0007669"/>
    <property type="project" value="UniProtKB-SubCell"/>
</dbReference>
<feature type="transmembrane region" description="Helical" evidence="11">
    <location>
        <begin position="192"/>
        <end position="211"/>
    </location>
</feature>
<reference evidence="13" key="2">
    <citation type="submission" date="2020-09" db="EMBL/GenBank/DDBJ databases">
        <authorList>
            <person name="Sun Q."/>
            <person name="Ohkuma M."/>
        </authorList>
    </citation>
    <scope>NUCLEOTIDE SEQUENCE</scope>
    <source>
        <strain evidence="13">JCM 17820</strain>
    </source>
</reference>
<keyword evidence="3" id="KW-0813">Transport</keyword>
<keyword evidence="11" id="KW-1133">Transmembrane helix</keyword>
<dbReference type="CDD" id="cd04220">
    <property type="entry name" value="Halocyanin"/>
    <property type="match status" value="1"/>
</dbReference>
<evidence type="ECO:0000256" key="5">
    <source>
        <dbReference type="ARBA" id="ARBA00022764"/>
    </source>
</evidence>
<feature type="binding site" evidence="9">
    <location>
        <position position="95"/>
    </location>
    <ligand>
        <name>Cu cation</name>
        <dbReference type="ChEBI" id="CHEBI:23378"/>
    </ligand>
</feature>
<dbReference type="SUPFAM" id="SSF49503">
    <property type="entry name" value="Cupredoxins"/>
    <property type="match status" value="1"/>
</dbReference>
<sequence>MTGSMTRRQFAQVTAGTVALGATTAVSAQQGPDYGGWFDGVANFDGTVDETGQDTVEITVGAQGNGGAFAFSPAAVRVSPGTEVVWTWTGEGGGHNVVSDGDGPLDSGGLVSEQGTTYSHTFESEGIYKYVCEPHKGLGMKGAVVVGAASGGSSGGGSTATATASGDSESSGGNATSGDGGRTGSASGPVTALAAVIAMAFFSPLAFAALMRRKAKQTDRRR</sequence>
<evidence type="ECO:0000256" key="1">
    <source>
        <dbReference type="ARBA" id="ARBA00004370"/>
    </source>
</evidence>
<dbReference type="PANTHER" id="PTHR34192">
    <property type="entry name" value="PLASTOCYANIN MAJOR ISOFORM, CHLOROPLASTIC-RELATED"/>
    <property type="match status" value="1"/>
</dbReference>
<keyword evidence="14" id="KW-1185">Reference proteome</keyword>
<dbReference type="Pfam" id="PF00127">
    <property type="entry name" value="Copper-bind"/>
    <property type="match status" value="1"/>
</dbReference>
<dbReference type="InterPro" id="IPR000923">
    <property type="entry name" value="BlueCu_1"/>
</dbReference>
<organism evidence="13 14">
    <name type="scientific">Haloarcula pellucida</name>
    <dbReference type="NCBI Taxonomy" id="1427151"/>
    <lineage>
        <taxon>Archaea</taxon>
        <taxon>Methanobacteriati</taxon>
        <taxon>Methanobacteriota</taxon>
        <taxon>Stenosarchaea group</taxon>
        <taxon>Halobacteria</taxon>
        <taxon>Halobacteriales</taxon>
        <taxon>Haloarculaceae</taxon>
        <taxon>Haloarcula</taxon>
    </lineage>
</organism>
<dbReference type="PROSITE" id="PS51318">
    <property type="entry name" value="TAT"/>
    <property type="match status" value="1"/>
</dbReference>
<keyword evidence="7 9" id="KW-0186">Copper</keyword>
<dbReference type="Gene3D" id="2.60.40.420">
    <property type="entry name" value="Cupredoxins - blue copper proteins"/>
    <property type="match status" value="1"/>
</dbReference>
<dbReference type="GO" id="GO:0009055">
    <property type="term" value="F:electron transfer activity"/>
    <property type="evidence" value="ECO:0007669"/>
    <property type="project" value="InterPro"/>
</dbReference>
<dbReference type="InterPro" id="IPR006311">
    <property type="entry name" value="TAT_signal"/>
</dbReference>
<evidence type="ECO:0000256" key="6">
    <source>
        <dbReference type="ARBA" id="ARBA00022982"/>
    </source>
</evidence>
<evidence type="ECO:0000256" key="4">
    <source>
        <dbReference type="ARBA" id="ARBA00022723"/>
    </source>
</evidence>
<evidence type="ECO:0000313" key="13">
    <source>
        <dbReference type="EMBL" id="GGN90660.1"/>
    </source>
</evidence>
<evidence type="ECO:0000256" key="9">
    <source>
        <dbReference type="PIRSR" id="PIRSR602386-1"/>
    </source>
</evidence>
<comment type="cofactor">
    <cofactor evidence="9">
        <name>Cu cation</name>
        <dbReference type="ChEBI" id="CHEBI:23378"/>
    </cofactor>
    <text evidence="9">Binds 1 copper ion per subunit.</text>
</comment>
<proteinExistence type="predicted"/>
<keyword evidence="11" id="KW-0812">Transmembrane</keyword>
<comment type="caution">
    <text evidence="13">The sequence shown here is derived from an EMBL/GenBank/DDBJ whole genome shotgun (WGS) entry which is preliminary data.</text>
</comment>
<dbReference type="InterPro" id="IPR008972">
    <property type="entry name" value="Cupredoxin"/>
</dbReference>
<keyword evidence="4 9" id="KW-0479">Metal-binding</keyword>
<keyword evidence="6" id="KW-0249">Electron transport</keyword>
<protein>
    <recommendedName>
        <fullName evidence="12">Blue (type 1) copper domain-containing protein</fullName>
    </recommendedName>
</protein>
<evidence type="ECO:0000256" key="11">
    <source>
        <dbReference type="SAM" id="Phobius"/>
    </source>
</evidence>
<feature type="compositionally biased region" description="Low complexity" evidence="10">
    <location>
        <begin position="159"/>
        <end position="173"/>
    </location>
</feature>
<dbReference type="InterPro" id="IPR002386">
    <property type="entry name" value="Amicyanin/Pseudoazurin"/>
</dbReference>
<feature type="domain" description="Blue (type 1) copper" evidence="12">
    <location>
        <begin position="61"/>
        <end position="146"/>
    </location>
</feature>
<evidence type="ECO:0000256" key="7">
    <source>
        <dbReference type="ARBA" id="ARBA00023008"/>
    </source>
</evidence>
<dbReference type="Proteomes" id="UP000605784">
    <property type="component" value="Unassembled WGS sequence"/>
</dbReference>
<feature type="binding site" evidence="9">
    <location>
        <position position="132"/>
    </location>
    <ligand>
        <name>Cu cation</name>
        <dbReference type="ChEBI" id="CHEBI:23378"/>
    </ligand>
</feature>
<name>A0A830GJV4_9EURY</name>
<dbReference type="PRINTS" id="PR00155">
    <property type="entry name" value="AMICYANIN"/>
</dbReference>
<dbReference type="GO" id="GO:0005507">
    <property type="term" value="F:copper ion binding"/>
    <property type="evidence" value="ECO:0007669"/>
    <property type="project" value="InterPro"/>
</dbReference>
<evidence type="ECO:0000259" key="12">
    <source>
        <dbReference type="Pfam" id="PF00127"/>
    </source>
</evidence>
<dbReference type="GO" id="GO:0042597">
    <property type="term" value="C:periplasmic space"/>
    <property type="evidence" value="ECO:0007669"/>
    <property type="project" value="UniProtKB-SubCell"/>
</dbReference>
<evidence type="ECO:0000256" key="2">
    <source>
        <dbReference type="ARBA" id="ARBA00004418"/>
    </source>
</evidence>
<reference evidence="13" key="1">
    <citation type="journal article" date="2014" name="Int. J. Syst. Evol. Microbiol.">
        <title>Complete genome sequence of Corynebacterium casei LMG S-19264T (=DSM 44701T), isolated from a smear-ripened cheese.</title>
        <authorList>
            <consortium name="US DOE Joint Genome Institute (JGI-PGF)"/>
            <person name="Walter F."/>
            <person name="Albersmeier A."/>
            <person name="Kalinowski J."/>
            <person name="Ruckert C."/>
        </authorList>
    </citation>
    <scope>NUCLEOTIDE SEQUENCE</scope>
    <source>
        <strain evidence="13">JCM 17820</strain>
    </source>
</reference>
<dbReference type="NCBIfam" id="TIGR03102">
    <property type="entry name" value="halo_cynanin"/>
    <property type="match status" value="1"/>
</dbReference>
<evidence type="ECO:0000256" key="3">
    <source>
        <dbReference type="ARBA" id="ARBA00022448"/>
    </source>
</evidence>
<evidence type="ECO:0000313" key="14">
    <source>
        <dbReference type="Proteomes" id="UP000605784"/>
    </source>
</evidence>
<dbReference type="PANTHER" id="PTHR34192:SF10">
    <property type="entry name" value="PLASTOCYANIN MAJOR ISOFORM, CHLOROPLASTIC-RELATED"/>
    <property type="match status" value="1"/>
</dbReference>
<keyword evidence="8 11" id="KW-0472">Membrane</keyword>
<evidence type="ECO:0000256" key="8">
    <source>
        <dbReference type="ARBA" id="ARBA00023136"/>
    </source>
</evidence>
<dbReference type="PROSITE" id="PS00196">
    <property type="entry name" value="COPPER_BLUE"/>
    <property type="match status" value="1"/>
</dbReference>
<evidence type="ECO:0000256" key="10">
    <source>
        <dbReference type="SAM" id="MobiDB-lite"/>
    </source>
</evidence>
<dbReference type="AlphaFoldDB" id="A0A830GJV4"/>
<dbReference type="InterPro" id="IPR017533">
    <property type="entry name" value="Halocyanin"/>
</dbReference>
<feature type="region of interest" description="Disordered" evidence="10">
    <location>
        <begin position="150"/>
        <end position="186"/>
    </location>
</feature>